<dbReference type="InterPro" id="IPR007848">
    <property type="entry name" value="Small_mtfrase_dom"/>
</dbReference>
<dbReference type="EMBL" id="CP007142">
    <property type="protein sequence ID" value="AJQ96618.1"/>
    <property type="molecule type" value="Genomic_DNA"/>
</dbReference>
<dbReference type="GO" id="GO:0005737">
    <property type="term" value="C:cytoplasm"/>
    <property type="evidence" value="ECO:0007669"/>
    <property type="project" value="UniProtKB-SubCell"/>
</dbReference>
<evidence type="ECO:0000313" key="10">
    <source>
        <dbReference type="Proteomes" id="UP000032266"/>
    </source>
</evidence>
<dbReference type="KEGG" id="gsn:YC6258_04586"/>
<dbReference type="InterPro" id="IPR029063">
    <property type="entry name" value="SAM-dependent_MTases_sf"/>
</dbReference>
<dbReference type="InterPro" id="IPR002052">
    <property type="entry name" value="DNA_methylase_N6_adenine_CS"/>
</dbReference>
<evidence type="ECO:0000256" key="1">
    <source>
        <dbReference type="ARBA" id="ARBA00022490"/>
    </source>
</evidence>
<reference evidence="9 10" key="1">
    <citation type="submission" date="2014-01" db="EMBL/GenBank/DDBJ databases">
        <title>Full genme sequencing of cellulolytic bacterium Gynuella sunshinyii YC6258T gen. nov., sp. nov.</title>
        <authorList>
            <person name="Khan H."/>
            <person name="Chung E.J."/>
            <person name="Chung Y.R."/>
        </authorList>
    </citation>
    <scope>NUCLEOTIDE SEQUENCE [LARGE SCALE GENOMIC DNA]</scope>
    <source>
        <strain evidence="9 10">YC6258</strain>
    </source>
</reference>
<proteinExistence type="inferred from homology"/>
<comment type="catalytic activity">
    <reaction evidence="6">
        <text>guanosine(1207) in 16S rRNA + S-adenosyl-L-methionine = N(2)-methylguanosine(1207) in 16S rRNA + S-adenosyl-L-homocysteine + H(+)</text>
        <dbReference type="Rhea" id="RHEA:42736"/>
        <dbReference type="Rhea" id="RHEA-COMP:10213"/>
        <dbReference type="Rhea" id="RHEA-COMP:10214"/>
        <dbReference type="ChEBI" id="CHEBI:15378"/>
        <dbReference type="ChEBI" id="CHEBI:57856"/>
        <dbReference type="ChEBI" id="CHEBI:59789"/>
        <dbReference type="ChEBI" id="CHEBI:74269"/>
        <dbReference type="ChEBI" id="CHEBI:74481"/>
        <dbReference type="EC" id="2.1.1.172"/>
    </reaction>
</comment>
<dbReference type="HAMAP" id="MF_01862">
    <property type="entry name" value="16SrRNA_methyltr_C"/>
    <property type="match status" value="1"/>
</dbReference>
<evidence type="ECO:0000313" key="9">
    <source>
        <dbReference type="EMBL" id="AJQ96618.1"/>
    </source>
</evidence>
<dbReference type="PROSITE" id="PS00092">
    <property type="entry name" value="N6_MTASE"/>
    <property type="match status" value="1"/>
</dbReference>
<name>A0A0C5VTI2_9GAMM</name>
<dbReference type="Proteomes" id="UP000032266">
    <property type="component" value="Chromosome"/>
</dbReference>
<comment type="subcellular location">
    <subcellularLocation>
        <location evidence="6">Cytoplasm</location>
    </subcellularLocation>
</comment>
<evidence type="ECO:0000256" key="5">
    <source>
        <dbReference type="ARBA" id="ARBA00022691"/>
    </source>
</evidence>
<dbReference type="CDD" id="cd02440">
    <property type="entry name" value="AdoMet_MTases"/>
    <property type="match status" value="1"/>
</dbReference>
<keyword evidence="4 6" id="KW-0808">Transferase</keyword>
<dbReference type="InterPro" id="IPR023543">
    <property type="entry name" value="rRNA_ssu_MeTfrase_C"/>
</dbReference>
<dbReference type="AlphaFoldDB" id="A0A0C5VTI2"/>
<dbReference type="EC" id="2.1.1.172" evidence="6"/>
<keyword evidence="10" id="KW-1185">Reference proteome</keyword>
<organism evidence="9 10">
    <name type="scientific">Gynuella sunshinyii YC6258</name>
    <dbReference type="NCBI Taxonomy" id="1445510"/>
    <lineage>
        <taxon>Bacteria</taxon>
        <taxon>Pseudomonadati</taxon>
        <taxon>Pseudomonadota</taxon>
        <taxon>Gammaproteobacteria</taxon>
        <taxon>Oceanospirillales</taxon>
        <taxon>Saccharospirillaceae</taxon>
        <taxon>Gynuella</taxon>
    </lineage>
</organism>
<dbReference type="GO" id="GO:0052914">
    <property type="term" value="F:16S rRNA (guanine(1207)-N(2))-methyltransferase activity"/>
    <property type="evidence" value="ECO:0007669"/>
    <property type="project" value="UniProtKB-EC"/>
</dbReference>
<dbReference type="PANTHER" id="PTHR47816:SF4">
    <property type="entry name" value="RIBOSOMAL RNA SMALL SUBUNIT METHYLTRANSFERASE C"/>
    <property type="match status" value="1"/>
</dbReference>
<sequence length="329" mass="35791">MHATNHLLDRHRDQISDNIWYLAIPKGAGPLPNLPFKFASSDNAAVVHQHPDGTIQAGLTAPEEAVEHIILFFPKSKSEADILSRLALSKLTPGGKLWLTGENKGGIKTVPKYFSAMGLTARKIDAARHCSLFEVINDTTTPETAPDIPVSRVQTAGGLTICSFPGVFGHTKLDQGSLLLLENLPRLSGKVLDFGCGSGLISATLLQRHPNINMHASDISYNALQATALTLKTNDLPSATLWHSDGFNQLDQRFNHIVSNPPFHEGTKTEYSVTETFIRQAKTRLASGGSLTIVANGFLKYEPVFEQAFGHCNTLAQAKGFKILQAFNR</sequence>
<evidence type="ECO:0000256" key="6">
    <source>
        <dbReference type="HAMAP-Rule" id="MF_01862"/>
    </source>
</evidence>
<evidence type="ECO:0000259" key="8">
    <source>
        <dbReference type="Pfam" id="PF08468"/>
    </source>
</evidence>
<dbReference type="GO" id="GO:0003676">
    <property type="term" value="F:nucleic acid binding"/>
    <property type="evidence" value="ECO:0007669"/>
    <property type="project" value="InterPro"/>
</dbReference>
<dbReference type="HOGENOM" id="CLU_049581_0_0_6"/>
<evidence type="ECO:0000256" key="3">
    <source>
        <dbReference type="ARBA" id="ARBA00022603"/>
    </source>
</evidence>
<dbReference type="SUPFAM" id="SSF53335">
    <property type="entry name" value="S-adenosyl-L-methionine-dependent methyltransferases"/>
    <property type="match status" value="1"/>
</dbReference>
<comment type="similarity">
    <text evidence="6">Belongs to the methyltransferase superfamily. RsmC family.</text>
</comment>
<feature type="domain" description="Methyltransferase small" evidence="7">
    <location>
        <begin position="159"/>
        <end position="325"/>
    </location>
</feature>
<dbReference type="PANTHER" id="PTHR47816">
    <property type="entry name" value="RIBOSOMAL RNA SMALL SUBUNIT METHYLTRANSFERASE C"/>
    <property type="match status" value="1"/>
</dbReference>
<dbReference type="Gene3D" id="3.40.50.150">
    <property type="entry name" value="Vaccinia Virus protein VP39"/>
    <property type="match status" value="2"/>
</dbReference>
<dbReference type="PATRIC" id="fig|1445510.3.peg.4549"/>
<dbReference type="STRING" id="1445510.YC6258_04586"/>
<dbReference type="RefSeq" id="WP_169749003.1">
    <property type="nucleotide sequence ID" value="NZ_CP007142.1"/>
</dbReference>
<dbReference type="InterPro" id="IPR013675">
    <property type="entry name" value="Mtase_sm_N"/>
</dbReference>
<keyword evidence="5 6" id="KW-0949">S-adenosyl-L-methionine</keyword>
<comment type="function">
    <text evidence="6">Specifically methylates the guanine in position 1207 of 16S rRNA in the 30S particle.</text>
</comment>
<keyword evidence="1 6" id="KW-0963">Cytoplasm</keyword>
<dbReference type="Pfam" id="PF08468">
    <property type="entry name" value="MTS_N"/>
    <property type="match status" value="1"/>
</dbReference>
<protein>
    <recommendedName>
        <fullName evidence="6">Ribosomal RNA small subunit methyltransferase C</fullName>
        <ecNumber evidence="6">2.1.1.172</ecNumber>
    </recommendedName>
    <alternativeName>
        <fullName evidence="6">16S rRNA m2G1207 methyltransferase</fullName>
    </alternativeName>
    <alternativeName>
        <fullName evidence="6">rRNA (guanine-N(2)-)-methyltransferase RsmC</fullName>
    </alternativeName>
</protein>
<comment type="subunit">
    <text evidence="6">Monomer.</text>
</comment>
<evidence type="ECO:0000256" key="2">
    <source>
        <dbReference type="ARBA" id="ARBA00022552"/>
    </source>
</evidence>
<gene>
    <name evidence="6" type="primary">rsmC</name>
    <name evidence="9" type="ORF">YC6258_04586</name>
</gene>
<keyword evidence="3 6" id="KW-0489">Methyltransferase</keyword>
<evidence type="ECO:0000259" key="7">
    <source>
        <dbReference type="Pfam" id="PF05175"/>
    </source>
</evidence>
<dbReference type="Pfam" id="PF05175">
    <property type="entry name" value="MTS"/>
    <property type="match status" value="1"/>
</dbReference>
<keyword evidence="2 6" id="KW-0698">rRNA processing</keyword>
<evidence type="ECO:0000256" key="4">
    <source>
        <dbReference type="ARBA" id="ARBA00022679"/>
    </source>
</evidence>
<dbReference type="InterPro" id="IPR046977">
    <property type="entry name" value="RsmC/RlmG"/>
</dbReference>
<feature type="domain" description="Methyltransferase small N-terminal" evidence="8">
    <location>
        <begin position="50"/>
        <end position="140"/>
    </location>
</feature>
<accession>A0A0C5VTI2</accession>